<keyword evidence="4 6" id="KW-0520">NAD</keyword>
<dbReference type="InterPro" id="IPR017953">
    <property type="entry name" value="Carbohydrate_kinase_pred_CS"/>
</dbReference>
<dbReference type="GO" id="GO:0052855">
    <property type="term" value="F:ADP-dependent NAD(P)H-hydrate dehydratase activity"/>
    <property type="evidence" value="ECO:0007669"/>
    <property type="project" value="UniProtKB-UniRule"/>
</dbReference>
<accession>A0A2K2U597</accession>
<dbReference type="EC" id="4.2.1.136" evidence="6"/>
<dbReference type="HAMAP" id="MF_01965">
    <property type="entry name" value="NADHX_dehydratase"/>
    <property type="match status" value="1"/>
</dbReference>
<dbReference type="GO" id="GO:0110051">
    <property type="term" value="P:metabolite repair"/>
    <property type="evidence" value="ECO:0007669"/>
    <property type="project" value="TreeGrafter"/>
</dbReference>
<dbReference type="AlphaFoldDB" id="A0A2K2U597"/>
<dbReference type="Proteomes" id="UP000236488">
    <property type="component" value="Unassembled WGS sequence"/>
</dbReference>
<dbReference type="CDD" id="cd01171">
    <property type="entry name" value="YXKO-related"/>
    <property type="match status" value="1"/>
</dbReference>
<dbReference type="Pfam" id="PF01256">
    <property type="entry name" value="Carb_kinase"/>
    <property type="match status" value="1"/>
</dbReference>
<dbReference type="PANTHER" id="PTHR12592:SF0">
    <property type="entry name" value="ATP-DEPENDENT (S)-NAD(P)H-HYDRATE DEHYDRATASE"/>
    <property type="match status" value="1"/>
</dbReference>
<comment type="subunit">
    <text evidence="6">Homotetramer.</text>
</comment>
<dbReference type="Gene3D" id="3.40.1190.20">
    <property type="match status" value="1"/>
</dbReference>
<gene>
    <name evidence="6" type="primary">nnrD</name>
    <name evidence="8" type="ORF">C2L80_06540</name>
</gene>
<comment type="catalytic activity">
    <reaction evidence="6">
        <text>(6S)-NADHX + ADP = AMP + phosphate + NADH + H(+)</text>
        <dbReference type="Rhea" id="RHEA:32223"/>
        <dbReference type="ChEBI" id="CHEBI:15378"/>
        <dbReference type="ChEBI" id="CHEBI:43474"/>
        <dbReference type="ChEBI" id="CHEBI:57945"/>
        <dbReference type="ChEBI" id="CHEBI:64074"/>
        <dbReference type="ChEBI" id="CHEBI:456215"/>
        <dbReference type="ChEBI" id="CHEBI:456216"/>
        <dbReference type="EC" id="4.2.1.136"/>
    </reaction>
</comment>
<keyword evidence="1 6" id="KW-0547">Nucleotide-binding</keyword>
<dbReference type="PROSITE" id="PS51383">
    <property type="entry name" value="YJEF_C_3"/>
    <property type="match status" value="1"/>
</dbReference>
<evidence type="ECO:0000313" key="8">
    <source>
        <dbReference type="EMBL" id="PNV65449.1"/>
    </source>
</evidence>
<dbReference type="EMBL" id="PPEL01000030">
    <property type="protein sequence ID" value="PNV65449.1"/>
    <property type="molecule type" value="Genomic_DNA"/>
</dbReference>
<feature type="binding site" evidence="6">
    <location>
        <position position="166"/>
    </location>
    <ligand>
        <name>(6S)-NADPHX</name>
        <dbReference type="ChEBI" id="CHEBI:64076"/>
    </ligand>
</feature>
<proteinExistence type="inferred from homology"/>
<evidence type="ECO:0000256" key="4">
    <source>
        <dbReference type="ARBA" id="ARBA00023027"/>
    </source>
</evidence>
<keyword evidence="5 6" id="KW-0456">Lyase</keyword>
<dbReference type="NCBIfam" id="TIGR00196">
    <property type="entry name" value="yjeF_cterm"/>
    <property type="match status" value="1"/>
</dbReference>
<feature type="binding site" evidence="6">
    <location>
        <position position="231"/>
    </location>
    <ligand>
        <name>(6S)-NADPHX</name>
        <dbReference type="ChEBI" id="CHEBI:64076"/>
    </ligand>
</feature>
<keyword evidence="2 6" id="KW-0067">ATP-binding</keyword>
<feature type="binding site" evidence="6">
    <location>
        <begin position="202"/>
        <end position="206"/>
    </location>
    <ligand>
        <name>AMP</name>
        <dbReference type="ChEBI" id="CHEBI:456215"/>
    </ligand>
</feature>
<comment type="cofactor">
    <cofactor evidence="6">
        <name>Mg(2+)</name>
        <dbReference type="ChEBI" id="CHEBI:18420"/>
    </cofactor>
</comment>
<dbReference type="GO" id="GO:0052856">
    <property type="term" value="F:NAD(P)HX epimerase activity"/>
    <property type="evidence" value="ECO:0007669"/>
    <property type="project" value="TreeGrafter"/>
</dbReference>
<dbReference type="PROSITE" id="PS01050">
    <property type="entry name" value="YJEF_C_2"/>
    <property type="match status" value="1"/>
</dbReference>
<dbReference type="RefSeq" id="WP_103262875.1">
    <property type="nucleotide sequence ID" value="NZ_PPEL01000030.1"/>
</dbReference>
<feature type="binding site" evidence="6">
    <location>
        <position position="109"/>
    </location>
    <ligand>
        <name>(6S)-NADPHX</name>
        <dbReference type="ChEBI" id="CHEBI:64076"/>
    </ligand>
</feature>
<dbReference type="InterPro" id="IPR029056">
    <property type="entry name" value="Ribokinase-like"/>
</dbReference>
<evidence type="ECO:0000256" key="1">
    <source>
        <dbReference type="ARBA" id="ARBA00022741"/>
    </source>
</evidence>
<protein>
    <recommendedName>
        <fullName evidence="6">ADP-dependent (S)-NAD(P)H-hydrate dehydratase</fullName>
        <ecNumber evidence="6">4.2.1.136</ecNumber>
    </recommendedName>
    <alternativeName>
        <fullName evidence="6">ADP-dependent NAD(P)HX dehydratase</fullName>
    </alternativeName>
</protein>
<keyword evidence="3 6" id="KW-0521">NADP</keyword>
<feature type="domain" description="YjeF C-terminal" evidence="7">
    <location>
        <begin position="11"/>
        <end position="290"/>
    </location>
</feature>
<dbReference type="GO" id="GO:0046496">
    <property type="term" value="P:nicotinamide nucleotide metabolic process"/>
    <property type="evidence" value="ECO:0007669"/>
    <property type="project" value="UniProtKB-UniRule"/>
</dbReference>
<dbReference type="GO" id="GO:0005524">
    <property type="term" value="F:ATP binding"/>
    <property type="evidence" value="ECO:0007669"/>
    <property type="project" value="UniProtKB-KW"/>
</dbReference>
<evidence type="ECO:0000313" key="9">
    <source>
        <dbReference type="Proteomes" id="UP000236488"/>
    </source>
</evidence>
<reference evidence="8 9" key="1">
    <citation type="journal article" date="2018" name="Int. J. Syst. Evol. Microbiol.">
        <title>Rubneribacter badeniensis gen. nov., sp. nov. and Enteroscipio rubneri gen. nov., sp. nov., new members of the Eggerthellaceae isolated from human faeces.</title>
        <authorList>
            <person name="Danylec N."/>
            <person name="Gobl A."/>
            <person name="Stoll D.A."/>
            <person name="Hetzer B."/>
            <person name="Kulling S.E."/>
            <person name="Huch M."/>
        </authorList>
    </citation>
    <scope>NUCLEOTIDE SEQUENCE [LARGE SCALE GENOMIC DNA]</scope>
    <source>
        <strain evidence="8 9">ResAG-85</strain>
    </source>
</reference>
<evidence type="ECO:0000256" key="2">
    <source>
        <dbReference type="ARBA" id="ARBA00022840"/>
    </source>
</evidence>
<comment type="similarity">
    <text evidence="6">Belongs to the NnrD/CARKD family.</text>
</comment>
<dbReference type="SUPFAM" id="SSF53613">
    <property type="entry name" value="Ribokinase-like"/>
    <property type="match status" value="1"/>
</dbReference>
<keyword evidence="9" id="KW-1185">Reference proteome</keyword>
<evidence type="ECO:0000259" key="7">
    <source>
        <dbReference type="PROSITE" id="PS51383"/>
    </source>
</evidence>
<dbReference type="InterPro" id="IPR000631">
    <property type="entry name" value="CARKD"/>
</dbReference>
<name>A0A2K2U597_9ACTN</name>
<organism evidence="8 9">
    <name type="scientific">Rubneribacter badeniensis</name>
    <dbReference type="NCBI Taxonomy" id="2070688"/>
    <lineage>
        <taxon>Bacteria</taxon>
        <taxon>Bacillati</taxon>
        <taxon>Actinomycetota</taxon>
        <taxon>Coriobacteriia</taxon>
        <taxon>Eggerthellales</taxon>
        <taxon>Eggerthellaceae</taxon>
        <taxon>Rubneribacter</taxon>
    </lineage>
</organism>
<evidence type="ECO:0000256" key="6">
    <source>
        <dbReference type="HAMAP-Rule" id="MF_01965"/>
    </source>
</evidence>
<comment type="caution">
    <text evidence="8">The sequence shown here is derived from an EMBL/GenBank/DDBJ whole genome shotgun (WGS) entry which is preliminary data.</text>
</comment>
<feature type="binding site" evidence="6">
    <location>
        <position position="230"/>
    </location>
    <ligand>
        <name>AMP</name>
        <dbReference type="ChEBI" id="CHEBI:456215"/>
    </ligand>
</feature>
<evidence type="ECO:0000256" key="3">
    <source>
        <dbReference type="ARBA" id="ARBA00022857"/>
    </source>
</evidence>
<evidence type="ECO:0000256" key="5">
    <source>
        <dbReference type="ARBA" id="ARBA00023239"/>
    </source>
</evidence>
<comment type="function">
    <text evidence="6">Catalyzes the dehydration of the S-form of NAD(P)HX at the expense of ADP, which is converted to AMP. Together with NAD(P)HX epimerase, which catalyzes the epimerization of the S- and R-forms, the enzyme allows the repair of both epimers of NAD(P)HX, a damaged form of NAD(P)H that is a result of enzymatic or heat-dependent hydration.</text>
</comment>
<comment type="catalytic activity">
    <reaction evidence="6">
        <text>(6S)-NADPHX + ADP = AMP + phosphate + NADPH + H(+)</text>
        <dbReference type="Rhea" id="RHEA:32235"/>
        <dbReference type="ChEBI" id="CHEBI:15378"/>
        <dbReference type="ChEBI" id="CHEBI:43474"/>
        <dbReference type="ChEBI" id="CHEBI:57783"/>
        <dbReference type="ChEBI" id="CHEBI:64076"/>
        <dbReference type="ChEBI" id="CHEBI:456215"/>
        <dbReference type="ChEBI" id="CHEBI:456216"/>
        <dbReference type="EC" id="4.2.1.136"/>
    </reaction>
</comment>
<dbReference type="PANTHER" id="PTHR12592">
    <property type="entry name" value="ATP-DEPENDENT (S)-NAD(P)H-HYDRATE DEHYDRATASE FAMILY MEMBER"/>
    <property type="match status" value="1"/>
</dbReference>
<feature type="binding site" evidence="6">
    <location>
        <position position="46"/>
    </location>
    <ligand>
        <name>(6S)-NADPHX</name>
        <dbReference type="ChEBI" id="CHEBI:64076"/>
    </ligand>
</feature>
<sequence length="294" mass="30275">MNPEKSVREYRADELAALVPLPAADANKYTRGTLTAVVGSERYPGAACLAAAASQRAGAGYTEVVTHPTAVDLVRAWRPSLVVLPRAALPEALAPAREGRPRACLVGCGFDVRDEESGPIVRAVLEQAQIPVVVDGSGLDALACEEGRLLLRRRFEEGLPTVVTPHAGEAARLARPLGLPSDDPCALARSLSLALGVIALVKGPVTYASDGDEIVRMTHGTPALAKAGTGDVLAGLVGALLAQGADALDAAVLGAELHARAGRIAAARLTDVAVVAEDVLEAVPHAIAELLREA</sequence>